<dbReference type="EMBL" id="JBFSSG010000082">
    <property type="protein sequence ID" value="MEZ8723890.1"/>
    <property type="molecule type" value="Genomic_DNA"/>
</dbReference>
<protein>
    <recommendedName>
        <fullName evidence="4">Pore-forming protein</fullName>
    </recommendedName>
</protein>
<name>A0ABV4N439_9VIBR</name>
<evidence type="ECO:0008006" key="4">
    <source>
        <dbReference type="Google" id="ProtNLM"/>
    </source>
</evidence>
<reference evidence="2 3" key="1">
    <citation type="journal article" date="2024" name="ISME J.">
        <title>Tailless and filamentous prophages are predominant in marine Vibrio.</title>
        <authorList>
            <person name="Steensen K."/>
            <person name="Seneca J."/>
            <person name="Bartlau N."/>
            <person name="Yu X.A."/>
            <person name="Hussain F.A."/>
            <person name="Polz M.F."/>
        </authorList>
    </citation>
    <scope>NUCLEOTIDE SEQUENCE [LARGE SCALE GENOMIC DNA]</scope>
    <source>
        <strain evidence="2 3">10N.239.312.F12</strain>
    </source>
</reference>
<evidence type="ECO:0000256" key="1">
    <source>
        <dbReference type="SAM" id="Phobius"/>
    </source>
</evidence>
<keyword evidence="3" id="KW-1185">Reference proteome</keyword>
<feature type="transmembrane region" description="Helical" evidence="1">
    <location>
        <begin position="12"/>
        <end position="35"/>
    </location>
</feature>
<keyword evidence="1" id="KW-0812">Transmembrane</keyword>
<gene>
    <name evidence="2" type="ORF">AB6D66_22685</name>
</gene>
<sequence>MAREISFKGNGPQWNVVLSMTITYTIVSLMISFFYQTELQLFPFITSITLMTLVYMFASRLTKSHLSLDDGNVYLHGIKANLVVKKSLFGHSFIEVKSLTEKGYHKVNIRKGQVELSDWELLLSKTTQSR</sequence>
<keyword evidence="1" id="KW-1133">Transmembrane helix</keyword>
<proteinExistence type="predicted"/>
<dbReference type="Proteomes" id="UP001570071">
    <property type="component" value="Unassembled WGS sequence"/>
</dbReference>
<evidence type="ECO:0000313" key="3">
    <source>
        <dbReference type="Proteomes" id="UP001570071"/>
    </source>
</evidence>
<comment type="caution">
    <text evidence="2">The sequence shown here is derived from an EMBL/GenBank/DDBJ whole genome shotgun (WGS) entry which is preliminary data.</text>
</comment>
<keyword evidence="1" id="KW-0472">Membrane</keyword>
<feature type="transmembrane region" description="Helical" evidence="1">
    <location>
        <begin position="41"/>
        <end position="58"/>
    </location>
</feature>
<accession>A0ABV4N439</accession>
<evidence type="ECO:0000313" key="2">
    <source>
        <dbReference type="EMBL" id="MEZ8723890.1"/>
    </source>
</evidence>
<dbReference type="RefSeq" id="WP_372126217.1">
    <property type="nucleotide sequence ID" value="NZ_JBFSSG010000082.1"/>
</dbReference>
<organism evidence="2 3">
    <name type="scientific">Vibrio pomeroyi</name>
    <dbReference type="NCBI Taxonomy" id="198832"/>
    <lineage>
        <taxon>Bacteria</taxon>
        <taxon>Pseudomonadati</taxon>
        <taxon>Pseudomonadota</taxon>
        <taxon>Gammaproteobacteria</taxon>
        <taxon>Vibrionales</taxon>
        <taxon>Vibrionaceae</taxon>
        <taxon>Vibrio</taxon>
    </lineage>
</organism>